<protein>
    <submittedName>
        <fullName evidence="5">Acetyl-CoA hydrolase</fullName>
    </submittedName>
</protein>
<sequence length="435" mass="47477">MDWKTQYQEKLRTPAQAVQVVRNGDRIYAGTSSSIAYPLIDALYQRRDELEGVVLCHGMINRQLPIFTPEAKGHFSTTTYFAGAGCRTGIQNGLTTFTSFHLSQIDLWCREVARPNIAFLEVSPPDEEGYMSYGAYGTTFHDYVRELADTVVLQVNPNAPYVYGEKNKIHISQADIVVEAADQSDMVPNLPLDETLETLSSHIVALIPDGATLQLGLGGISNAVGFGLREKNDLGIHTEMYTDSMMELTKLGVVTNRRKSFLPGKAVTSFALGTRALYDYVDHNPDFHFAPFSFVNDPYTIARNDNMISVNTAMAVDLYGQVAADCLGGKQQSAVGGQVDYVRGAQMSKGGKSFIALTSSHQKNGVSSSRIVSSFPAGTAVTTARSDVQYVATEYGCVNLKVLTMGDRARALISLAHPDFRDELTEGAKRLGLLP</sequence>
<proteinExistence type="inferred from homology"/>
<dbReference type="Gene3D" id="3.40.1080.20">
    <property type="entry name" value="Acetyl-CoA hydrolase/transferase C-terminal domain"/>
    <property type="match status" value="1"/>
</dbReference>
<dbReference type="Gene3D" id="3.40.1080.10">
    <property type="entry name" value="Glutaconate Coenzyme A-transferase"/>
    <property type="match status" value="1"/>
</dbReference>
<feature type="domain" description="Acetyl-CoA hydrolase/transferase N-terminal" evidence="3">
    <location>
        <begin position="4"/>
        <end position="180"/>
    </location>
</feature>
<dbReference type="Gene3D" id="3.30.750.70">
    <property type="entry name" value="4-hydroxybutyrate coenzyme like domains"/>
    <property type="match status" value="1"/>
</dbReference>
<comment type="caution">
    <text evidence="5">The sequence shown here is derived from an EMBL/GenBank/DDBJ whole genome shotgun (WGS) entry which is preliminary data.</text>
</comment>
<dbReference type="InterPro" id="IPR003702">
    <property type="entry name" value="ActCoA_hydro_N"/>
</dbReference>
<dbReference type="SUPFAM" id="SSF100950">
    <property type="entry name" value="NagB/RpiA/CoA transferase-like"/>
    <property type="match status" value="2"/>
</dbReference>
<dbReference type="Proteomes" id="UP000661435">
    <property type="component" value="Unassembled WGS sequence"/>
</dbReference>
<dbReference type="InterPro" id="IPR038460">
    <property type="entry name" value="AcetylCoA_hyd_C_sf"/>
</dbReference>
<evidence type="ECO:0000259" key="3">
    <source>
        <dbReference type="Pfam" id="PF02550"/>
    </source>
</evidence>
<reference evidence="5" key="1">
    <citation type="submission" date="2020-08" db="EMBL/GenBank/DDBJ databases">
        <title>Genome public.</title>
        <authorList>
            <person name="Liu C."/>
            <person name="Sun Q."/>
        </authorList>
    </citation>
    <scope>NUCLEOTIDE SEQUENCE</scope>
    <source>
        <strain evidence="5">NSJ-51</strain>
    </source>
</reference>
<dbReference type="InterPro" id="IPR037171">
    <property type="entry name" value="NagB/RpiA_transferase-like"/>
</dbReference>
<evidence type="ECO:0000259" key="4">
    <source>
        <dbReference type="Pfam" id="PF13336"/>
    </source>
</evidence>
<dbReference type="GO" id="GO:0016787">
    <property type="term" value="F:hydrolase activity"/>
    <property type="evidence" value="ECO:0007669"/>
    <property type="project" value="UniProtKB-KW"/>
</dbReference>
<dbReference type="Pfam" id="PF02550">
    <property type="entry name" value="AcetylCoA_hydro"/>
    <property type="match status" value="1"/>
</dbReference>
<dbReference type="GO" id="GO:0008775">
    <property type="term" value="F:acetate CoA-transferase activity"/>
    <property type="evidence" value="ECO:0007669"/>
    <property type="project" value="InterPro"/>
</dbReference>
<evidence type="ECO:0000256" key="1">
    <source>
        <dbReference type="ARBA" id="ARBA00009632"/>
    </source>
</evidence>
<comment type="similarity">
    <text evidence="1">Belongs to the acetyl-CoA hydrolase/transferase family.</text>
</comment>
<dbReference type="PANTHER" id="PTHR21432">
    <property type="entry name" value="ACETYL-COA HYDROLASE-RELATED"/>
    <property type="match status" value="1"/>
</dbReference>
<dbReference type="RefSeq" id="WP_186907445.1">
    <property type="nucleotide sequence ID" value="NZ_JACOPP010000007.1"/>
</dbReference>
<dbReference type="Pfam" id="PF13336">
    <property type="entry name" value="AcetylCoA_hyd_C"/>
    <property type="match status" value="1"/>
</dbReference>
<dbReference type="EMBL" id="JACOPP010000007">
    <property type="protein sequence ID" value="MBC5733552.1"/>
    <property type="molecule type" value="Genomic_DNA"/>
</dbReference>
<dbReference type="AlphaFoldDB" id="A0A8J6J0G1"/>
<dbReference type="PANTHER" id="PTHR21432:SF20">
    <property type="entry name" value="ACETYL-COA HYDROLASE"/>
    <property type="match status" value="1"/>
</dbReference>
<evidence type="ECO:0000313" key="6">
    <source>
        <dbReference type="Proteomes" id="UP000661435"/>
    </source>
</evidence>
<accession>A0A8J6J0G1</accession>
<organism evidence="5 6">
    <name type="scientific">Lawsonibacter hominis</name>
    <dbReference type="NCBI Taxonomy" id="2763053"/>
    <lineage>
        <taxon>Bacteria</taxon>
        <taxon>Bacillati</taxon>
        <taxon>Bacillota</taxon>
        <taxon>Clostridia</taxon>
        <taxon>Eubacteriales</taxon>
        <taxon>Oscillospiraceae</taxon>
        <taxon>Lawsonibacter</taxon>
    </lineage>
</organism>
<keyword evidence="6" id="KW-1185">Reference proteome</keyword>
<dbReference type="InterPro" id="IPR046433">
    <property type="entry name" value="ActCoA_hydro"/>
</dbReference>
<dbReference type="InterPro" id="IPR026888">
    <property type="entry name" value="AcetylCoA_hyd_C"/>
</dbReference>
<dbReference type="GO" id="GO:0006083">
    <property type="term" value="P:acetate metabolic process"/>
    <property type="evidence" value="ECO:0007669"/>
    <property type="project" value="InterPro"/>
</dbReference>
<evidence type="ECO:0000313" key="5">
    <source>
        <dbReference type="EMBL" id="MBC5733552.1"/>
    </source>
</evidence>
<keyword evidence="5" id="KW-0378">Hydrolase</keyword>
<name>A0A8J6J0G1_9FIRM</name>
<evidence type="ECO:0000256" key="2">
    <source>
        <dbReference type="ARBA" id="ARBA00022679"/>
    </source>
</evidence>
<keyword evidence="2" id="KW-0808">Transferase</keyword>
<feature type="domain" description="Acetyl-CoA hydrolase/transferase C-terminal" evidence="4">
    <location>
        <begin position="273"/>
        <end position="427"/>
    </location>
</feature>
<gene>
    <name evidence="5" type="ORF">H8S57_07400</name>
</gene>